<gene>
    <name evidence="2" type="ORF">GCM10009721_09820</name>
</gene>
<keyword evidence="3" id="KW-1185">Reference proteome</keyword>
<dbReference type="RefSeq" id="WP_030197639.1">
    <property type="nucleotide sequence ID" value="NZ_BMNZ01000002.1"/>
</dbReference>
<accession>A0ABQ2HQC1</accession>
<dbReference type="GO" id="GO:0016787">
    <property type="term" value="F:hydrolase activity"/>
    <property type="evidence" value="ECO:0007669"/>
    <property type="project" value="UniProtKB-KW"/>
</dbReference>
<comment type="caution">
    <text evidence="2">The sequence shown here is derived from an EMBL/GenBank/DDBJ whole genome shotgun (WGS) entry which is preliminary data.</text>
</comment>
<sequence>MSTVEQATSADGTPIAYEAYGSGPVAVVVGGAFCDRGAFRDVAQVLGELGLTGVTYDRRGRGESGDTQPYAVAREVDDLTAVISAAGESGSAAYAFGTSSGGALVIEASAAGAPLTKASVLEVPYRTATWPPPPADYIERLEAFEAAGDREGILRFFNREAVGMPDEMVDGLKGSPMWEPMLSMTYTVKYDGLCLGGDEQDIPTETFARVMIPVLTVCSSGTAMPWLHDSAQVIADALPNATAVELPGEFHHVPASTLAPALAEFFTG</sequence>
<dbReference type="Pfam" id="PF12697">
    <property type="entry name" value="Abhydrolase_6"/>
    <property type="match status" value="1"/>
</dbReference>
<dbReference type="InterPro" id="IPR029058">
    <property type="entry name" value="AB_hydrolase_fold"/>
</dbReference>
<dbReference type="SUPFAM" id="SSF53474">
    <property type="entry name" value="alpha/beta-Hydrolases"/>
    <property type="match status" value="1"/>
</dbReference>
<evidence type="ECO:0000313" key="3">
    <source>
        <dbReference type="Proteomes" id="UP000623461"/>
    </source>
</evidence>
<protein>
    <submittedName>
        <fullName evidence="2">Alpha/beta hydrolase</fullName>
    </submittedName>
</protein>
<name>A0ABQ2HQC1_9MICO</name>
<keyword evidence="2" id="KW-0378">Hydrolase</keyword>
<feature type="domain" description="AB hydrolase-1" evidence="1">
    <location>
        <begin position="27"/>
        <end position="248"/>
    </location>
</feature>
<proteinExistence type="predicted"/>
<evidence type="ECO:0000259" key="1">
    <source>
        <dbReference type="Pfam" id="PF12697"/>
    </source>
</evidence>
<dbReference type="Gene3D" id="3.40.50.1820">
    <property type="entry name" value="alpha/beta hydrolase"/>
    <property type="match status" value="1"/>
</dbReference>
<dbReference type="InterPro" id="IPR000073">
    <property type="entry name" value="AB_hydrolase_1"/>
</dbReference>
<dbReference type="Proteomes" id="UP000623461">
    <property type="component" value="Unassembled WGS sequence"/>
</dbReference>
<organism evidence="2 3">
    <name type="scientific">Terrabacter tumescens</name>
    <dbReference type="NCBI Taxonomy" id="60443"/>
    <lineage>
        <taxon>Bacteria</taxon>
        <taxon>Bacillati</taxon>
        <taxon>Actinomycetota</taxon>
        <taxon>Actinomycetes</taxon>
        <taxon>Micrococcales</taxon>
        <taxon>Intrasporangiaceae</taxon>
        <taxon>Terrabacter</taxon>
    </lineage>
</organism>
<dbReference type="EMBL" id="BMNZ01000002">
    <property type="protein sequence ID" value="GGM86998.1"/>
    <property type="molecule type" value="Genomic_DNA"/>
</dbReference>
<reference evidence="3" key="1">
    <citation type="journal article" date="2019" name="Int. J. Syst. Evol. Microbiol.">
        <title>The Global Catalogue of Microorganisms (GCM) 10K type strain sequencing project: providing services to taxonomists for standard genome sequencing and annotation.</title>
        <authorList>
            <consortium name="The Broad Institute Genomics Platform"/>
            <consortium name="The Broad Institute Genome Sequencing Center for Infectious Disease"/>
            <person name="Wu L."/>
            <person name="Ma J."/>
        </authorList>
    </citation>
    <scope>NUCLEOTIDE SEQUENCE [LARGE SCALE GENOMIC DNA]</scope>
    <source>
        <strain evidence="3">JCM 1365</strain>
    </source>
</reference>
<evidence type="ECO:0000313" key="2">
    <source>
        <dbReference type="EMBL" id="GGM86998.1"/>
    </source>
</evidence>